<dbReference type="Gene3D" id="3.40.50.150">
    <property type="entry name" value="Vaccinia Virus protein VP39"/>
    <property type="match status" value="1"/>
</dbReference>
<evidence type="ECO:0000313" key="3">
    <source>
        <dbReference type="Proteomes" id="UP000289650"/>
    </source>
</evidence>
<name>A0A4Q2AGR4_9BURK</name>
<protein>
    <submittedName>
        <fullName evidence="2">FkbM family methyltransferase</fullName>
    </submittedName>
</protein>
<dbReference type="RefSeq" id="WP_129516246.1">
    <property type="nucleotide sequence ID" value="NZ_QWEX01000002.1"/>
</dbReference>
<dbReference type="PANTHER" id="PTHR34203:SF15">
    <property type="entry name" value="SLL1173 PROTEIN"/>
    <property type="match status" value="1"/>
</dbReference>
<dbReference type="NCBIfam" id="TIGR01444">
    <property type="entry name" value="fkbM_fam"/>
    <property type="match status" value="1"/>
</dbReference>
<dbReference type="InterPro" id="IPR052514">
    <property type="entry name" value="SAM-dependent_MTase"/>
</dbReference>
<dbReference type="AlphaFoldDB" id="A0A4Q2AGR4"/>
<dbReference type="InterPro" id="IPR006342">
    <property type="entry name" value="FkbM_mtfrase"/>
</dbReference>
<dbReference type="Proteomes" id="UP000289650">
    <property type="component" value="Unassembled WGS sequence"/>
</dbReference>
<dbReference type="PANTHER" id="PTHR34203">
    <property type="entry name" value="METHYLTRANSFERASE, FKBM FAMILY PROTEIN"/>
    <property type="match status" value="1"/>
</dbReference>
<feature type="domain" description="Methyltransferase FkbM" evidence="1">
    <location>
        <begin position="74"/>
        <end position="242"/>
    </location>
</feature>
<gene>
    <name evidence="2" type="ORF">D1006_26375</name>
</gene>
<accession>A0A4Q2AGR4</accession>
<proteinExistence type="predicted"/>
<evidence type="ECO:0000313" key="2">
    <source>
        <dbReference type="EMBL" id="RXV68668.1"/>
    </source>
</evidence>
<dbReference type="GO" id="GO:0032259">
    <property type="term" value="P:methylation"/>
    <property type="evidence" value="ECO:0007669"/>
    <property type="project" value="UniProtKB-KW"/>
</dbReference>
<keyword evidence="2" id="KW-0489">Methyltransferase</keyword>
<dbReference type="InterPro" id="IPR029063">
    <property type="entry name" value="SAM-dependent_MTases_sf"/>
</dbReference>
<keyword evidence="2" id="KW-0808">Transferase</keyword>
<dbReference type="OrthoDB" id="2529130at2"/>
<dbReference type="SUPFAM" id="SSF53335">
    <property type="entry name" value="S-adenosyl-L-methionine-dependent methyltransferases"/>
    <property type="match status" value="1"/>
</dbReference>
<dbReference type="Pfam" id="PF05050">
    <property type="entry name" value="Methyltransf_21"/>
    <property type="match status" value="1"/>
</dbReference>
<evidence type="ECO:0000259" key="1">
    <source>
        <dbReference type="Pfam" id="PF05050"/>
    </source>
</evidence>
<dbReference type="EMBL" id="QWEX01000002">
    <property type="protein sequence ID" value="RXV68668.1"/>
    <property type="molecule type" value="Genomic_DNA"/>
</dbReference>
<sequence>MSTREMLYTEIEGSIRDSGKVTFEIGAIPITFDLSHRHERYYAASLILDIRYPQGDIDRALFRRFVSAGDQVLDAGANIGVTALELLEVGARRVIAAEPIPELHARLTALATDRIVPVDRAISSDAGHATMTVSLAHNQGSSLKDEVLALFPYIFGDTHRRISVQTTTIDALQREHGPFDIWKLDIEGAEVDALSGGMETLGRCPPRTIIAELFGDLRHEFRNRLSGTHPYGYRAFLRKHDYALEFADVDAEPGETHHHTSPMFVFSREPVA</sequence>
<reference evidence="2 3" key="1">
    <citation type="submission" date="2018-08" db="EMBL/GenBank/DDBJ databases">
        <title>Mountain-cultivated ginseng endophyte, Burkholderia stabilis and its activity against ginseng root rot disease.</title>
        <authorList>
            <person name="Tapan Kumar M."/>
            <person name="Bae H."/>
            <person name="Shanmugam G."/>
            <person name="Jeon J."/>
        </authorList>
    </citation>
    <scope>NUCLEOTIDE SEQUENCE [LARGE SCALE GENOMIC DNA]</scope>
    <source>
        <strain evidence="2 3">EB159</strain>
    </source>
</reference>
<dbReference type="GO" id="GO:0008168">
    <property type="term" value="F:methyltransferase activity"/>
    <property type="evidence" value="ECO:0007669"/>
    <property type="project" value="UniProtKB-KW"/>
</dbReference>
<comment type="caution">
    <text evidence="2">The sequence shown here is derived from an EMBL/GenBank/DDBJ whole genome shotgun (WGS) entry which is preliminary data.</text>
</comment>
<organism evidence="2 3">
    <name type="scientific">Burkholderia stabilis</name>
    <dbReference type="NCBI Taxonomy" id="95485"/>
    <lineage>
        <taxon>Bacteria</taxon>
        <taxon>Pseudomonadati</taxon>
        <taxon>Pseudomonadota</taxon>
        <taxon>Betaproteobacteria</taxon>
        <taxon>Burkholderiales</taxon>
        <taxon>Burkholderiaceae</taxon>
        <taxon>Burkholderia</taxon>
        <taxon>Burkholderia cepacia complex</taxon>
    </lineage>
</organism>